<evidence type="ECO:0000256" key="1">
    <source>
        <dbReference type="SAM" id="MobiDB-lite"/>
    </source>
</evidence>
<evidence type="ECO:0000313" key="3">
    <source>
        <dbReference type="Proteomes" id="UP001360953"/>
    </source>
</evidence>
<name>A0ABR1M5D0_9PEZI</name>
<feature type="compositionally biased region" description="Basic residues" evidence="1">
    <location>
        <begin position="16"/>
        <end position="25"/>
    </location>
</feature>
<dbReference type="GeneID" id="92032184"/>
<dbReference type="Proteomes" id="UP001360953">
    <property type="component" value="Unassembled WGS sequence"/>
</dbReference>
<comment type="caution">
    <text evidence="2">The sequence shown here is derived from an EMBL/GenBank/DDBJ whole genome shotgun (WGS) entry which is preliminary data.</text>
</comment>
<evidence type="ECO:0000313" key="2">
    <source>
        <dbReference type="EMBL" id="KAK7542797.1"/>
    </source>
</evidence>
<feature type="compositionally biased region" description="Polar residues" evidence="1">
    <location>
        <begin position="86"/>
        <end position="96"/>
    </location>
</feature>
<feature type="compositionally biased region" description="Polar residues" evidence="1">
    <location>
        <begin position="112"/>
        <end position="128"/>
    </location>
</feature>
<dbReference type="RefSeq" id="XP_066659090.1">
    <property type="nucleotide sequence ID" value="XM_066799278.1"/>
</dbReference>
<proteinExistence type="predicted"/>
<organism evidence="2 3">
    <name type="scientific">Phyllosticta citribraziliensis</name>
    <dbReference type="NCBI Taxonomy" id="989973"/>
    <lineage>
        <taxon>Eukaryota</taxon>
        <taxon>Fungi</taxon>
        <taxon>Dikarya</taxon>
        <taxon>Ascomycota</taxon>
        <taxon>Pezizomycotina</taxon>
        <taxon>Dothideomycetes</taxon>
        <taxon>Dothideomycetes incertae sedis</taxon>
        <taxon>Botryosphaeriales</taxon>
        <taxon>Phyllostictaceae</taxon>
        <taxon>Phyllosticta</taxon>
    </lineage>
</organism>
<reference evidence="2 3" key="1">
    <citation type="submission" date="2024-04" db="EMBL/GenBank/DDBJ databases">
        <title>Phyllosticta paracitricarpa is synonymous to the EU quarantine fungus P. citricarpa based on phylogenomic analyses.</title>
        <authorList>
            <consortium name="Lawrence Berkeley National Laboratory"/>
            <person name="Van ingen-buijs V.A."/>
            <person name="Van westerhoven A.C."/>
            <person name="Haridas S."/>
            <person name="Skiadas P."/>
            <person name="Martin F."/>
            <person name="Groenewald J.Z."/>
            <person name="Crous P.W."/>
            <person name="Seidl M.F."/>
        </authorList>
    </citation>
    <scope>NUCLEOTIDE SEQUENCE [LARGE SCALE GENOMIC DNA]</scope>
    <source>
        <strain evidence="2 3">CPC 17464</strain>
    </source>
</reference>
<sequence length="441" mass="47835">MGRDLWKPWIVGATGKRAKKSRAKSKPPPPSTAFQDTPSQATAMHIRHCRPSPALLRASCLDVAALTHSIRTFHVSARRCDDDSSKSPPSGATYQDSRPDISRVARSAAAATQLSQLQNGQRGATPNTEGLRWTPRPKYGAPNVSSSRPGGYAGARPPPGGRVLGPPRNGSRPGPPPGGRVLGPPRAGGLGGGRMLGPPRPGGGRRPQKKRPARGPRKKRDGPKNTSDEFGLTDTMLKYLVQLKGERRKIRVHELKEPTQKELLNNAALSASLGQTNGAAQLLEGRLRYLSERKEMLPSSIQELARRLVKGQFVKFASEREREAVLAMVQEHQELIAAKLSAKKGQEIAPKTIEFQELPDDPRKKTIDLLVSGKYDLKDVKLTQDSEVAEWSDVMMQQLQKNGSYVGSDQSQFLSRVKSVLQGAEAPAAPSAAPQKQAKKA</sequence>
<keyword evidence="3" id="KW-1185">Reference proteome</keyword>
<feature type="compositionally biased region" description="Gly residues" evidence="1">
    <location>
        <begin position="186"/>
        <end position="195"/>
    </location>
</feature>
<gene>
    <name evidence="2" type="ORF">J3D65DRAFT_614986</name>
</gene>
<accession>A0ABR1M5D0</accession>
<feature type="region of interest" description="Disordered" evidence="1">
    <location>
        <begin position="1"/>
        <end position="39"/>
    </location>
</feature>
<feature type="region of interest" description="Disordered" evidence="1">
    <location>
        <begin position="77"/>
        <end position="230"/>
    </location>
</feature>
<feature type="compositionally biased region" description="Basic residues" evidence="1">
    <location>
        <begin position="206"/>
        <end position="221"/>
    </location>
</feature>
<dbReference type="EMBL" id="JBBPEH010000002">
    <property type="protein sequence ID" value="KAK7542797.1"/>
    <property type="molecule type" value="Genomic_DNA"/>
</dbReference>
<protein>
    <submittedName>
        <fullName evidence="2">Uncharacterized protein</fullName>
    </submittedName>
</protein>